<comment type="caution">
    <text evidence="1">The sequence shown here is derived from an EMBL/GenBank/DDBJ whole genome shotgun (WGS) entry which is preliminary data.</text>
</comment>
<protein>
    <submittedName>
        <fullName evidence="1">Uncharacterized protein</fullName>
    </submittedName>
</protein>
<reference evidence="1 2" key="1">
    <citation type="submission" date="2019-03" db="EMBL/GenBank/DDBJ databases">
        <title>An improved genome assembly of the fluke Schistosoma japonicum.</title>
        <authorList>
            <person name="Hu W."/>
            <person name="Luo F."/>
            <person name="Yin M."/>
            <person name="Mo X."/>
            <person name="Sun C."/>
            <person name="Wu Q."/>
            <person name="Zhu B."/>
            <person name="Xiang M."/>
            <person name="Wang J."/>
            <person name="Wang Y."/>
            <person name="Zhang T."/>
            <person name="Xu B."/>
            <person name="Zheng H."/>
            <person name="Feng Z."/>
        </authorList>
    </citation>
    <scope>NUCLEOTIDE SEQUENCE [LARGE SCALE GENOMIC DNA]</scope>
    <source>
        <strain evidence="1">HuSjv2</strain>
        <tissue evidence="1">Worms</tissue>
    </source>
</reference>
<sequence length="152" mass="17107">LHPINGLHRLRIAYVPHNTFLPCSQKVEGIPKLSDLCPFPESDLCHLSVWPAVTFLVYDNTHCELLPDPLSSGYKKACFIYLPANVLEREIVKARERRATSHLPEISSSSFGSPTSKELSEKNPYRYSLWMPRGPAASVPVAWPPPRQQTVT</sequence>
<dbReference type="EMBL" id="SKCS01001142">
    <property type="protein sequence ID" value="TNN04689.1"/>
    <property type="molecule type" value="Genomic_DNA"/>
</dbReference>
<organism evidence="1 2">
    <name type="scientific">Schistosoma japonicum</name>
    <name type="common">Blood fluke</name>
    <dbReference type="NCBI Taxonomy" id="6182"/>
    <lineage>
        <taxon>Eukaryota</taxon>
        <taxon>Metazoa</taxon>
        <taxon>Spiralia</taxon>
        <taxon>Lophotrochozoa</taxon>
        <taxon>Platyhelminthes</taxon>
        <taxon>Trematoda</taxon>
        <taxon>Digenea</taxon>
        <taxon>Strigeidida</taxon>
        <taxon>Schistosomatoidea</taxon>
        <taxon>Schistosomatidae</taxon>
        <taxon>Schistosoma</taxon>
    </lineage>
</organism>
<accession>A0A4Z2CKB7</accession>
<feature type="non-terminal residue" evidence="1">
    <location>
        <position position="1"/>
    </location>
</feature>
<proteinExistence type="predicted"/>
<keyword evidence="2" id="KW-1185">Reference proteome</keyword>
<name>A0A4Z2CKB7_SCHJA</name>
<evidence type="ECO:0000313" key="1">
    <source>
        <dbReference type="EMBL" id="TNN04689.1"/>
    </source>
</evidence>
<dbReference type="Proteomes" id="UP000311919">
    <property type="component" value="Unassembled WGS sequence"/>
</dbReference>
<gene>
    <name evidence="1" type="ORF">EWB00_000468</name>
</gene>
<dbReference type="AlphaFoldDB" id="A0A4Z2CKB7"/>
<evidence type="ECO:0000313" key="2">
    <source>
        <dbReference type="Proteomes" id="UP000311919"/>
    </source>
</evidence>